<keyword evidence="4" id="KW-0804">Transcription</keyword>
<dbReference type="Gene3D" id="3.40.190.10">
    <property type="entry name" value="Periplasmic binding protein-like II"/>
    <property type="match status" value="2"/>
</dbReference>
<dbReference type="PROSITE" id="PS50931">
    <property type="entry name" value="HTH_LYSR"/>
    <property type="match status" value="1"/>
</dbReference>
<keyword evidence="2" id="KW-0805">Transcription regulation</keyword>
<dbReference type="Pfam" id="PF03466">
    <property type="entry name" value="LysR_substrate"/>
    <property type="match status" value="1"/>
</dbReference>
<dbReference type="GO" id="GO:0043565">
    <property type="term" value="F:sequence-specific DNA binding"/>
    <property type="evidence" value="ECO:0007669"/>
    <property type="project" value="TreeGrafter"/>
</dbReference>
<dbReference type="OrthoDB" id="9813056at2"/>
<evidence type="ECO:0000256" key="2">
    <source>
        <dbReference type="ARBA" id="ARBA00023015"/>
    </source>
</evidence>
<keyword evidence="7" id="KW-1185">Reference proteome</keyword>
<evidence type="ECO:0000313" key="6">
    <source>
        <dbReference type="EMBL" id="SPH16550.1"/>
    </source>
</evidence>
<dbReference type="PANTHER" id="PTHR30537">
    <property type="entry name" value="HTH-TYPE TRANSCRIPTIONAL REGULATOR"/>
    <property type="match status" value="1"/>
</dbReference>
<sequence>MAHSSHISEPPPRPPLRSLEVAVAVAHCGSLTAAAAVLGMTHGAVSRHVRTVEDWVNLRLFERHGRGVSPTQEGHIFFNQVERGFALIDRAADRWQRRRGRDVVRLSTTPTFAKFWLLPRIRRIESVEPPIHIDLAAQQGLADIEKGEVDVAIRYSRRERLPDAARVFMTERLFPVAAPELAEEIGAGDVGRLLAHPLLHDTDAAKWRAWCEAAVGQSYSPRARDRRFEDYPLCLAAAEAGLGVALAQCPLIDEVIGGLNLVRLPFPEAQSPLSYFFLFAPGSLRPAVARLVERLVAEVGAGQSEQADAPAARRAAVQSG</sequence>
<evidence type="ECO:0000256" key="3">
    <source>
        <dbReference type="ARBA" id="ARBA00023125"/>
    </source>
</evidence>
<dbReference type="PANTHER" id="PTHR30537:SF79">
    <property type="entry name" value="TRANSCRIPTIONAL REGULATOR-RELATED"/>
    <property type="match status" value="1"/>
</dbReference>
<dbReference type="SUPFAM" id="SSF53850">
    <property type="entry name" value="Periplasmic binding protein-like II"/>
    <property type="match status" value="1"/>
</dbReference>
<dbReference type="GO" id="GO:0003700">
    <property type="term" value="F:DNA-binding transcription factor activity"/>
    <property type="evidence" value="ECO:0007669"/>
    <property type="project" value="InterPro"/>
</dbReference>
<evidence type="ECO:0000256" key="1">
    <source>
        <dbReference type="ARBA" id="ARBA00009437"/>
    </source>
</evidence>
<dbReference type="Pfam" id="PF00126">
    <property type="entry name" value="HTH_1"/>
    <property type="match status" value="1"/>
</dbReference>
<evidence type="ECO:0000259" key="5">
    <source>
        <dbReference type="PROSITE" id="PS50931"/>
    </source>
</evidence>
<name>A0A2R8B1X9_9RHOB</name>
<proteinExistence type="inferred from homology"/>
<dbReference type="GO" id="GO:0006351">
    <property type="term" value="P:DNA-templated transcription"/>
    <property type="evidence" value="ECO:0007669"/>
    <property type="project" value="TreeGrafter"/>
</dbReference>
<dbReference type="InterPro" id="IPR000847">
    <property type="entry name" value="LysR_HTH_N"/>
</dbReference>
<dbReference type="InterPro" id="IPR005119">
    <property type="entry name" value="LysR_subst-bd"/>
</dbReference>
<dbReference type="RefSeq" id="WP_108851089.1">
    <property type="nucleotide sequence ID" value="NZ_OMOQ01000001.1"/>
</dbReference>
<reference evidence="6 7" key="1">
    <citation type="submission" date="2018-03" db="EMBL/GenBank/DDBJ databases">
        <authorList>
            <person name="Keele B.F."/>
        </authorList>
    </citation>
    <scope>NUCLEOTIDE SEQUENCE [LARGE SCALE GENOMIC DNA]</scope>
    <source>
        <strain evidence="6 7">CECT 8626</strain>
    </source>
</reference>
<evidence type="ECO:0000256" key="4">
    <source>
        <dbReference type="ARBA" id="ARBA00023163"/>
    </source>
</evidence>
<feature type="domain" description="HTH lysR-type" evidence="5">
    <location>
        <begin position="14"/>
        <end position="71"/>
    </location>
</feature>
<dbReference type="InterPro" id="IPR036390">
    <property type="entry name" value="WH_DNA-bd_sf"/>
</dbReference>
<dbReference type="InterPro" id="IPR058163">
    <property type="entry name" value="LysR-type_TF_proteobact-type"/>
</dbReference>
<dbReference type="AlphaFoldDB" id="A0A2R8B1X9"/>
<gene>
    <name evidence="6" type="primary">gcvA_1</name>
    <name evidence="6" type="ORF">DEA8626_00060</name>
</gene>
<dbReference type="EMBL" id="OMOQ01000001">
    <property type="protein sequence ID" value="SPH16550.1"/>
    <property type="molecule type" value="Genomic_DNA"/>
</dbReference>
<dbReference type="Gene3D" id="1.10.10.10">
    <property type="entry name" value="Winged helix-like DNA-binding domain superfamily/Winged helix DNA-binding domain"/>
    <property type="match status" value="1"/>
</dbReference>
<dbReference type="InterPro" id="IPR036388">
    <property type="entry name" value="WH-like_DNA-bd_sf"/>
</dbReference>
<keyword evidence="3" id="KW-0238">DNA-binding</keyword>
<organism evidence="6 7">
    <name type="scientific">Albidovulum aquaemixtae</name>
    <dbReference type="NCBI Taxonomy" id="1542388"/>
    <lineage>
        <taxon>Bacteria</taxon>
        <taxon>Pseudomonadati</taxon>
        <taxon>Pseudomonadota</taxon>
        <taxon>Alphaproteobacteria</taxon>
        <taxon>Rhodobacterales</taxon>
        <taxon>Paracoccaceae</taxon>
        <taxon>Albidovulum</taxon>
    </lineage>
</organism>
<comment type="similarity">
    <text evidence="1">Belongs to the LysR transcriptional regulatory family.</text>
</comment>
<dbReference type="SUPFAM" id="SSF46785">
    <property type="entry name" value="Winged helix' DNA-binding domain"/>
    <property type="match status" value="1"/>
</dbReference>
<protein>
    <submittedName>
        <fullName evidence="6">Glycine cleavage system transcriptional activator</fullName>
    </submittedName>
</protein>
<evidence type="ECO:0000313" key="7">
    <source>
        <dbReference type="Proteomes" id="UP000244924"/>
    </source>
</evidence>
<dbReference type="Proteomes" id="UP000244924">
    <property type="component" value="Unassembled WGS sequence"/>
</dbReference>
<accession>A0A2R8B1X9</accession>